<name>A0A5B7GCZ5_PORTR</name>
<gene>
    <name evidence="1" type="ORF">E2C01_051881</name>
</gene>
<organism evidence="1 2">
    <name type="scientific">Portunus trituberculatus</name>
    <name type="common">Swimming crab</name>
    <name type="synonym">Neptunus trituberculatus</name>
    <dbReference type="NCBI Taxonomy" id="210409"/>
    <lineage>
        <taxon>Eukaryota</taxon>
        <taxon>Metazoa</taxon>
        <taxon>Ecdysozoa</taxon>
        <taxon>Arthropoda</taxon>
        <taxon>Crustacea</taxon>
        <taxon>Multicrustacea</taxon>
        <taxon>Malacostraca</taxon>
        <taxon>Eumalacostraca</taxon>
        <taxon>Eucarida</taxon>
        <taxon>Decapoda</taxon>
        <taxon>Pleocyemata</taxon>
        <taxon>Brachyura</taxon>
        <taxon>Eubrachyura</taxon>
        <taxon>Portunoidea</taxon>
        <taxon>Portunidae</taxon>
        <taxon>Portuninae</taxon>
        <taxon>Portunus</taxon>
    </lineage>
</organism>
<reference evidence="1 2" key="1">
    <citation type="submission" date="2019-05" db="EMBL/GenBank/DDBJ databases">
        <title>Another draft genome of Portunus trituberculatus and its Hox gene families provides insights of decapod evolution.</title>
        <authorList>
            <person name="Jeong J.-H."/>
            <person name="Song I."/>
            <person name="Kim S."/>
            <person name="Choi T."/>
            <person name="Kim D."/>
            <person name="Ryu S."/>
            <person name="Kim W."/>
        </authorList>
    </citation>
    <scope>NUCLEOTIDE SEQUENCE [LARGE SCALE GENOMIC DNA]</scope>
    <source>
        <tissue evidence="1">Muscle</tissue>
    </source>
</reference>
<evidence type="ECO:0000313" key="1">
    <source>
        <dbReference type="EMBL" id="MPC57891.1"/>
    </source>
</evidence>
<comment type="caution">
    <text evidence="1">The sequence shown here is derived from an EMBL/GenBank/DDBJ whole genome shotgun (WGS) entry which is preliminary data.</text>
</comment>
<proteinExistence type="predicted"/>
<evidence type="ECO:0000313" key="2">
    <source>
        <dbReference type="Proteomes" id="UP000324222"/>
    </source>
</evidence>
<sequence length="70" mass="8087">MKSGYGIRSNDVKMEKKVDAPAERCVTRMEKNIVEDESALHVEPQLSIQIKEVIRRTWKTRRSLTRESGA</sequence>
<protein>
    <submittedName>
        <fullName evidence="1">Uncharacterized protein</fullName>
    </submittedName>
</protein>
<dbReference type="AlphaFoldDB" id="A0A5B7GCZ5"/>
<keyword evidence="2" id="KW-1185">Reference proteome</keyword>
<dbReference type="EMBL" id="VSRR010015162">
    <property type="protein sequence ID" value="MPC57891.1"/>
    <property type="molecule type" value="Genomic_DNA"/>
</dbReference>
<accession>A0A5B7GCZ5</accession>
<dbReference type="Proteomes" id="UP000324222">
    <property type="component" value="Unassembled WGS sequence"/>
</dbReference>